<dbReference type="Proteomes" id="UP001642464">
    <property type="component" value="Unassembled WGS sequence"/>
</dbReference>
<keyword evidence="3" id="KW-1185">Reference proteome</keyword>
<name>A0ABP0IAI4_9DINO</name>
<proteinExistence type="predicted"/>
<accession>A0ABP0IAI4</accession>
<reference evidence="2 3" key="1">
    <citation type="submission" date="2024-02" db="EMBL/GenBank/DDBJ databases">
        <authorList>
            <person name="Chen Y."/>
            <person name="Shah S."/>
            <person name="Dougan E. K."/>
            <person name="Thang M."/>
            <person name="Chan C."/>
        </authorList>
    </citation>
    <scope>NUCLEOTIDE SEQUENCE [LARGE SCALE GENOMIC DNA]</scope>
</reference>
<protein>
    <submittedName>
        <fullName evidence="2">Uncharacterized protein</fullName>
    </submittedName>
</protein>
<evidence type="ECO:0000313" key="1">
    <source>
        <dbReference type="EMBL" id="CAK8998237.1"/>
    </source>
</evidence>
<evidence type="ECO:0000313" key="3">
    <source>
        <dbReference type="Proteomes" id="UP001642464"/>
    </source>
</evidence>
<evidence type="ECO:0000313" key="2">
    <source>
        <dbReference type="EMBL" id="CAK8998334.1"/>
    </source>
</evidence>
<dbReference type="EMBL" id="CAXAMM010003014">
    <property type="protein sequence ID" value="CAK8998237.1"/>
    <property type="molecule type" value="Genomic_DNA"/>
</dbReference>
<gene>
    <name evidence="1" type="ORF">SCF082_LOCUS5552</name>
    <name evidence="2" type="ORF">SCF082_LOCUS5600</name>
</gene>
<feature type="non-terminal residue" evidence="2">
    <location>
        <position position="1"/>
    </location>
</feature>
<organism evidence="2 3">
    <name type="scientific">Durusdinium trenchii</name>
    <dbReference type="NCBI Taxonomy" id="1381693"/>
    <lineage>
        <taxon>Eukaryota</taxon>
        <taxon>Sar</taxon>
        <taxon>Alveolata</taxon>
        <taxon>Dinophyceae</taxon>
        <taxon>Suessiales</taxon>
        <taxon>Symbiodiniaceae</taxon>
        <taxon>Durusdinium</taxon>
    </lineage>
</organism>
<dbReference type="EMBL" id="CAXAMM010003047">
    <property type="protein sequence ID" value="CAK8998334.1"/>
    <property type="molecule type" value="Genomic_DNA"/>
</dbReference>
<comment type="caution">
    <text evidence="2">The sequence shown here is derived from an EMBL/GenBank/DDBJ whole genome shotgun (WGS) entry which is preliminary data.</text>
</comment>
<sequence length="84" mass="9438">NCGPLNQLGGIGAHSFEDFELLRRFAEAPWEFQEPHFPQEEADKPPLVELNESVGKEEVWEEMGRVGCFSLQIVDAPWGPDGRA</sequence>